<protein>
    <submittedName>
        <fullName evidence="1">Uncharacterized protein</fullName>
    </submittedName>
</protein>
<gene>
    <name evidence="1" type="ORF">BZG01_01865</name>
</gene>
<name>A0A2N3IFJ6_9BACT</name>
<comment type="caution">
    <text evidence="1">The sequence shown here is derived from an EMBL/GenBank/DDBJ whole genome shotgun (WGS) entry which is preliminary data.</text>
</comment>
<evidence type="ECO:0000313" key="2">
    <source>
        <dbReference type="Proteomes" id="UP000233618"/>
    </source>
</evidence>
<sequence length="82" mass="9738">MLISRKYPQQKQSYRCRNDSDVHDLGTVRVVFLSVLAMQMPMIKTKQEFDIFYLESFKTKLSKKTKCTKKAVEIFNSFHKID</sequence>
<proteinExistence type="predicted"/>
<organism evidence="1 2">
    <name type="scientific">Labilibaculum manganireducens</name>
    <dbReference type="NCBI Taxonomy" id="1940525"/>
    <lineage>
        <taxon>Bacteria</taxon>
        <taxon>Pseudomonadati</taxon>
        <taxon>Bacteroidota</taxon>
        <taxon>Bacteroidia</taxon>
        <taxon>Marinilabiliales</taxon>
        <taxon>Marinifilaceae</taxon>
        <taxon>Labilibaculum</taxon>
    </lineage>
</organism>
<dbReference type="EMBL" id="MVDE01000002">
    <property type="protein sequence ID" value="PKQ69075.1"/>
    <property type="molecule type" value="Genomic_DNA"/>
</dbReference>
<reference evidence="1 2" key="1">
    <citation type="journal article" date="2017" name="Front. Microbiol.">
        <title>Labilibaculum manganireducens gen. nov., sp. nov. and Labilibaculum filiforme sp. nov., Novel Bacteroidetes Isolated from Subsurface Sediments of the Baltic Sea.</title>
        <authorList>
            <person name="Vandieken V."/>
            <person name="Marshall I.P."/>
            <person name="Niemann H."/>
            <person name="Engelen B."/>
            <person name="Cypionka H."/>
        </authorList>
    </citation>
    <scope>NUCLEOTIDE SEQUENCE [LARGE SCALE GENOMIC DNA]</scope>
    <source>
        <strain evidence="1 2">59.10-2M</strain>
    </source>
</reference>
<accession>A0A2N3IFJ6</accession>
<dbReference type="AlphaFoldDB" id="A0A2N3IFJ6"/>
<dbReference type="Proteomes" id="UP000233618">
    <property type="component" value="Unassembled WGS sequence"/>
</dbReference>
<evidence type="ECO:0000313" key="1">
    <source>
        <dbReference type="EMBL" id="PKQ69075.1"/>
    </source>
</evidence>
<keyword evidence="2" id="KW-1185">Reference proteome</keyword>